<protein>
    <submittedName>
        <fullName evidence="1">Uncharacterized protein</fullName>
    </submittedName>
</protein>
<dbReference type="RefSeq" id="WP_085487276.1">
    <property type="nucleotide sequence ID" value="NZ_FXAT01000008.1"/>
</dbReference>
<dbReference type="Proteomes" id="UP000193228">
    <property type="component" value="Unassembled WGS sequence"/>
</dbReference>
<evidence type="ECO:0000313" key="2">
    <source>
        <dbReference type="Proteomes" id="UP000193228"/>
    </source>
</evidence>
<accession>A0A1X7LQT5</accession>
<gene>
    <name evidence="1" type="ORF">SAMN06265784_108109</name>
</gene>
<name>A0A1X7LQT5_9BURK</name>
<dbReference type="STRING" id="1515439.SAMN06265784_108109"/>
<proteinExistence type="predicted"/>
<organism evidence="1 2">
    <name type="scientific">Paraburkholderia susongensis</name>
    <dbReference type="NCBI Taxonomy" id="1515439"/>
    <lineage>
        <taxon>Bacteria</taxon>
        <taxon>Pseudomonadati</taxon>
        <taxon>Pseudomonadota</taxon>
        <taxon>Betaproteobacteria</taxon>
        <taxon>Burkholderiales</taxon>
        <taxon>Burkholderiaceae</taxon>
        <taxon>Paraburkholderia</taxon>
    </lineage>
</organism>
<sequence>MEQQKQDDAGGKEECLLCRVTYSIFSTFPPMPSAMALNIETDEFFPLDTLRSYSTGYEMADAQGYAWACNCRERASNRFDEQFTLRDATGKQLARIRYRLRIGSRVVAKGVTDSVGRTQRISTGDAKRLSIDVATS</sequence>
<evidence type="ECO:0000313" key="1">
    <source>
        <dbReference type="EMBL" id="SMG56251.1"/>
    </source>
</evidence>
<dbReference type="EMBL" id="FXAT01000008">
    <property type="protein sequence ID" value="SMG56251.1"/>
    <property type="molecule type" value="Genomic_DNA"/>
</dbReference>
<reference evidence="2" key="1">
    <citation type="submission" date="2017-04" db="EMBL/GenBank/DDBJ databases">
        <authorList>
            <person name="Varghese N."/>
            <person name="Submissions S."/>
        </authorList>
    </citation>
    <scope>NUCLEOTIDE SEQUENCE [LARGE SCALE GENOMIC DNA]</scope>
    <source>
        <strain evidence="2">LMG 29540</strain>
    </source>
</reference>
<dbReference type="OrthoDB" id="8594232at2"/>
<dbReference type="AlphaFoldDB" id="A0A1X7LQT5"/>
<keyword evidence="2" id="KW-1185">Reference proteome</keyword>